<dbReference type="InterPro" id="IPR015424">
    <property type="entry name" value="PyrdxlP-dep_Trfase"/>
</dbReference>
<comment type="cofactor">
    <cofactor evidence="1">
        <name>pyridoxal 5'-phosphate</name>
        <dbReference type="ChEBI" id="CHEBI:597326"/>
    </cofactor>
</comment>
<reference evidence="8" key="1">
    <citation type="journal article" date="2019" name="Int. J. Syst. Evol. Microbiol.">
        <title>The Global Catalogue of Microorganisms (GCM) 10K type strain sequencing project: providing services to taxonomists for standard genome sequencing and annotation.</title>
        <authorList>
            <consortium name="The Broad Institute Genomics Platform"/>
            <consortium name="The Broad Institute Genome Sequencing Center for Infectious Disease"/>
            <person name="Wu L."/>
            <person name="Ma J."/>
        </authorList>
    </citation>
    <scope>NUCLEOTIDE SEQUENCE [LARGE SCALE GENOMIC DNA]</scope>
    <source>
        <strain evidence="8">KACC 14249</strain>
    </source>
</reference>
<dbReference type="InterPro" id="IPR004839">
    <property type="entry name" value="Aminotransferase_I/II_large"/>
</dbReference>
<gene>
    <name evidence="7" type="ORF">ACFQDO_16955</name>
</gene>
<dbReference type="Gene3D" id="3.40.640.10">
    <property type="entry name" value="Type I PLP-dependent aspartate aminotransferase-like (Major domain)"/>
    <property type="match status" value="1"/>
</dbReference>
<evidence type="ECO:0000256" key="5">
    <source>
        <dbReference type="ARBA" id="ARBA00037974"/>
    </source>
</evidence>
<comment type="caution">
    <text evidence="7">The sequence shown here is derived from an EMBL/GenBank/DDBJ whole genome shotgun (WGS) entry which is preliminary data.</text>
</comment>
<dbReference type="Gene3D" id="3.90.1150.10">
    <property type="entry name" value="Aspartate Aminotransferase, domain 1"/>
    <property type="match status" value="1"/>
</dbReference>
<dbReference type="PANTHER" id="PTHR43525">
    <property type="entry name" value="PROTEIN MALY"/>
    <property type="match status" value="1"/>
</dbReference>
<protein>
    <recommendedName>
        <fullName evidence="2">cysteine-S-conjugate beta-lyase</fullName>
        <ecNumber evidence="2">4.4.1.13</ecNumber>
    </recommendedName>
</protein>
<evidence type="ECO:0000256" key="1">
    <source>
        <dbReference type="ARBA" id="ARBA00001933"/>
    </source>
</evidence>
<comment type="similarity">
    <text evidence="5">Belongs to the class-II pyridoxal-phosphate-dependent aminotransferase family. MalY/PatB cystathionine beta-lyase subfamily.</text>
</comment>
<name>A0ABW1JI52_9ACTN</name>
<dbReference type="Pfam" id="PF00155">
    <property type="entry name" value="Aminotran_1_2"/>
    <property type="match status" value="1"/>
</dbReference>
<dbReference type="RefSeq" id="WP_345714765.1">
    <property type="nucleotide sequence ID" value="NZ_BAABFP010000002.1"/>
</dbReference>
<dbReference type="PANTHER" id="PTHR43525:SF2">
    <property type="entry name" value="CYSTATHIONINE BETA-LYASE-RELATED"/>
    <property type="match status" value="1"/>
</dbReference>
<dbReference type="InterPro" id="IPR015421">
    <property type="entry name" value="PyrdxlP-dep_Trfase_major"/>
</dbReference>
<dbReference type="EC" id="4.4.1.13" evidence="2"/>
<evidence type="ECO:0000256" key="2">
    <source>
        <dbReference type="ARBA" id="ARBA00012224"/>
    </source>
</evidence>
<keyword evidence="8" id="KW-1185">Reference proteome</keyword>
<evidence type="ECO:0000313" key="8">
    <source>
        <dbReference type="Proteomes" id="UP001596189"/>
    </source>
</evidence>
<dbReference type="EMBL" id="JBHSRD010000006">
    <property type="protein sequence ID" value="MFC6008825.1"/>
    <property type="molecule type" value="Genomic_DNA"/>
</dbReference>
<evidence type="ECO:0000256" key="4">
    <source>
        <dbReference type="ARBA" id="ARBA00023239"/>
    </source>
</evidence>
<evidence type="ECO:0000259" key="6">
    <source>
        <dbReference type="Pfam" id="PF00155"/>
    </source>
</evidence>
<accession>A0ABW1JI52</accession>
<evidence type="ECO:0000313" key="7">
    <source>
        <dbReference type="EMBL" id="MFC6008825.1"/>
    </source>
</evidence>
<dbReference type="InterPro" id="IPR051798">
    <property type="entry name" value="Class-II_PLP-Dep_Aminotrans"/>
</dbReference>
<feature type="domain" description="Aminotransferase class I/classII large" evidence="6">
    <location>
        <begin position="43"/>
        <end position="377"/>
    </location>
</feature>
<dbReference type="SUPFAM" id="SSF53383">
    <property type="entry name" value="PLP-dependent transferases"/>
    <property type="match status" value="1"/>
</dbReference>
<organism evidence="7 8">
    <name type="scientific">Angustibacter luteus</name>
    <dbReference type="NCBI Taxonomy" id="658456"/>
    <lineage>
        <taxon>Bacteria</taxon>
        <taxon>Bacillati</taxon>
        <taxon>Actinomycetota</taxon>
        <taxon>Actinomycetes</taxon>
        <taxon>Kineosporiales</taxon>
        <taxon>Kineosporiaceae</taxon>
    </lineage>
</organism>
<keyword evidence="3" id="KW-0663">Pyridoxal phosphate</keyword>
<evidence type="ECO:0000256" key="3">
    <source>
        <dbReference type="ARBA" id="ARBA00022898"/>
    </source>
</evidence>
<dbReference type="InterPro" id="IPR015422">
    <property type="entry name" value="PyrdxlP-dep_Trfase_small"/>
</dbReference>
<sequence length="383" mass="40745">MAAPPIVDLTDDELRARGGLKWTYPPTDVLPAWVAETDVAPDPVVRDAVAAAVAAGGFGYPPFDASSALPEVFAAYARRQWGWQVPASSVVSTVDVMHGILLALTTLCADAPVIVPTPTYPPFLQVVPQSRRELVTIPLDPDAERATLDLGRIDAAMAAGARTVLLANPHNPWGRAFTRDELVALLEVVHRYGGRVVSDEIHAGLVLPGAVHVPLATLPGGAEVTTTLMSATKAWNMPALKCAQIVAGDTADLKALRALPMVDNHSTSTLGIVAAQAAYAGGQPWLDAWVQRLATNRAVYEEAVAEHLPDARHRPLEATYLAWLDVRAYGHTDPARVALQRGRVMVNDGRSFGPGGEGHVRVNLGTSPERIERIVRAVAAGLT</sequence>
<dbReference type="Proteomes" id="UP001596189">
    <property type="component" value="Unassembled WGS sequence"/>
</dbReference>
<keyword evidence="4 7" id="KW-0456">Lyase</keyword>
<dbReference type="CDD" id="cd00609">
    <property type="entry name" value="AAT_like"/>
    <property type="match status" value="1"/>
</dbReference>
<proteinExistence type="inferred from homology"/>
<dbReference type="GO" id="GO:0047804">
    <property type="term" value="F:cysteine-S-conjugate beta-lyase activity"/>
    <property type="evidence" value="ECO:0007669"/>
    <property type="project" value="UniProtKB-EC"/>
</dbReference>